<evidence type="ECO:0000256" key="1">
    <source>
        <dbReference type="ARBA" id="ARBA00004651"/>
    </source>
</evidence>
<dbReference type="Gene3D" id="1.20.1070.10">
    <property type="entry name" value="Rhodopsin 7-helix transmembrane proteins"/>
    <property type="match status" value="1"/>
</dbReference>
<evidence type="ECO:0000313" key="13">
    <source>
        <dbReference type="RefSeq" id="XP_006817700.1"/>
    </source>
</evidence>
<keyword evidence="6 10" id="KW-0472">Membrane</keyword>
<dbReference type="CDD" id="cd00637">
    <property type="entry name" value="7tm_classA_rhodopsin-like"/>
    <property type="match status" value="1"/>
</dbReference>
<dbReference type="Proteomes" id="UP000694865">
    <property type="component" value="Unplaced"/>
</dbReference>
<dbReference type="InterPro" id="IPR050569">
    <property type="entry name" value="TAAR"/>
</dbReference>
<evidence type="ECO:0000256" key="7">
    <source>
        <dbReference type="ARBA" id="ARBA00023170"/>
    </source>
</evidence>
<dbReference type="PROSITE" id="PS50262">
    <property type="entry name" value="G_PROTEIN_RECEP_F1_2"/>
    <property type="match status" value="1"/>
</dbReference>
<feature type="domain" description="G-protein coupled receptors family 1 profile" evidence="11">
    <location>
        <begin position="39"/>
        <end position="287"/>
    </location>
</feature>
<dbReference type="InterPro" id="IPR017452">
    <property type="entry name" value="GPCR_Rhodpsn_7TM"/>
</dbReference>
<feature type="transmembrane region" description="Helical" evidence="10">
    <location>
        <begin position="271"/>
        <end position="289"/>
    </location>
</feature>
<comment type="subcellular location">
    <subcellularLocation>
        <location evidence="1">Cell membrane</location>
        <topology evidence="1">Multi-pass membrane protein</topology>
    </subcellularLocation>
</comment>
<evidence type="ECO:0000256" key="8">
    <source>
        <dbReference type="ARBA" id="ARBA00023224"/>
    </source>
</evidence>
<keyword evidence="12" id="KW-1185">Reference proteome</keyword>
<dbReference type="PRINTS" id="PR00237">
    <property type="entry name" value="GPCRRHODOPSN"/>
</dbReference>
<dbReference type="Pfam" id="PF00001">
    <property type="entry name" value="7tm_1"/>
    <property type="match status" value="1"/>
</dbReference>
<keyword evidence="2" id="KW-1003">Cell membrane</keyword>
<dbReference type="SUPFAM" id="SSF81321">
    <property type="entry name" value="Family A G protein-coupled receptor-like"/>
    <property type="match status" value="1"/>
</dbReference>
<organism evidence="12 13">
    <name type="scientific">Saccoglossus kowalevskii</name>
    <name type="common">Acorn worm</name>
    <dbReference type="NCBI Taxonomy" id="10224"/>
    <lineage>
        <taxon>Eukaryota</taxon>
        <taxon>Metazoa</taxon>
        <taxon>Hemichordata</taxon>
        <taxon>Enteropneusta</taxon>
        <taxon>Harrimaniidae</taxon>
        <taxon>Saccoglossus</taxon>
    </lineage>
</organism>
<feature type="transmembrane region" description="Helical" evidence="10">
    <location>
        <begin position="27"/>
        <end position="48"/>
    </location>
</feature>
<dbReference type="GeneID" id="102805468"/>
<keyword evidence="7 9" id="KW-0675">Receptor</keyword>
<evidence type="ECO:0000256" key="9">
    <source>
        <dbReference type="RuleBase" id="RU000688"/>
    </source>
</evidence>
<reference evidence="13" key="1">
    <citation type="submission" date="2025-08" db="UniProtKB">
        <authorList>
            <consortium name="RefSeq"/>
        </authorList>
    </citation>
    <scope>IDENTIFICATION</scope>
    <source>
        <tissue evidence="13">Testes</tissue>
    </source>
</reference>
<protein>
    <submittedName>
        <fullName evidence="13">Histamine H2 receptor-like</fullName>
    </submittedName>
</protein>
<dbReference type="PANTHER" id="PTHR24249">
    <property type="entry name" value="HISTAMINE RECEPTOR-RELATED G-PROTEIN COUPLED RECEPTOR"/>
    <property type="match status" value="1"/>
</dbReference>
<keyword evidence="4 10" id="KW-1133">Transmembrane helix</keyword>
<dbReference type="RefSeq" id="XP_006817700.1">
    <property type="nucleotide sequence ID" value="XM_006817637.1"/>
</dbReference>
<keyword evidence="8 9" id="KW-0807">Transducer</keyword>
<comment type="similarity">
    <text evidence="9">Belongs to the G-protein coupled receptor 1 family.</text>
</comment>
<keyword evidence="5 9" id="KW-0297">G-protein coupled receptor</keyword>
<evidence type="ECO:0000256" key="6">
    <source>
        <dbReference type="ARBA" id="ARBA00023136"/>
    </source>
</evidence>
<feature type="transmembrane region" description="Helical" evidence="10">
    <location>
        <begin position="138"/>
        <end position="160"/>
    </location>
</feature>
<name>A0ABM0MCF9_SACKO</name>
<dbReference type="InterPro" id="IPR000276">
    <property type="entry name" value="GPCR_Rhodpsn"/>
</dbReference>
<evidence type="ECO:0000256" key="4">
    <source>
        <dbReference type="ARBA" id="ARBA00022989"/>
    </source>
</evidence>
<proteinExistence type="inferred from homology"/>
<accession>A0ABM0MCF9</accession>
<evidence type="ECO:0000256" key="2">
    <source>
        <dbReference type="ARBA" id="ARBA00022475"/>
    </source>
</evidence>
<evidence type="ECO:0000256" key="5">
    <source>
        <dbReference type="ARBA" id="ARBA00023040"/>
    </source>
</evidence>
<feature type="transmembrane region" description="Helical" evidence="10">
    <location>
        <begin position="92"/>
        <end position="117"/>
    </location>
</feature>
<keyword evidence="3 9" id="KW-0812">Transmembrane</keyword>
<dbReference type="PROSITE" id="PS00237">
    <property type="entry name" value="G_PROTEIN_RECEP_F1_1"/>
    <property type="match status" value="1"/>
</dbReference>
<feature type="transmembrane region" description="Helical" evidence="10">
    <location>
        <begin position="235"/>
        <end position="259"/>
    </location>
</feature>
<evidence type="ECO:0000313" key="12">
    <source>
        <dbReference type="Proteomes" id="UP000694865"/>
    </source>
</evidence>
<evidence type="ECO:0000256" key="3">
    <source>
        <dbReference type="ARBA" id="ARBA00022692"/>
    </source>
</evidence>
<evidence type="ECO:0000256" key="10">
    <source>
        <dbReference type="SAM" id="Phobius"/>
    </source>
</evidence>
<feature type="transmembrane region" description="Helical" evidence="10">
    <location>
        <begin position="60"/>
        <end position="80"/>
    </location>
</feature>
<sequence>MNVSFVDWNITAYSVQDLRRVLGVRDIVFICISTLVMLTNLVVMIAFITSYNLRERLANYFILNLSINDFATGFLNATYYGSYPFRFMYGPLFWLILSSTQSAVYTCSFVSMSLVSLDRYIYITSPLHYHLRVTAIRVKAAIILSWVIPIIIMMIIPNIVDLFYNVIEDPRHFNISTYVNIAGPIMVIITVSTMLFTSVRILFEARKQQRKINNQVMTTATQVQSFKPAVEIRRLINTGVLVLVYLAMWLPYVIIAAAAISRTMNYDMIDVAGGFIFLNSCINPLLYAMNSDFKKAYLKIFYFIIRSP</sequence>
<gene>
    <name evidence="13" type="primary">LOC102805468</name>
</gene>
<dbReference type="PANTHER" id="PTHR24249:SF424">
    <property type="entry name" value="G-PROTEIN COUPLED RECEPTORS FAMILY 1 PROFILE DOMAIN-CONTAINING PROTEIN"/>
    <property type="match status" value="1"/>
</dbReference>
<evidence type="ECO:0000259" key="11">
    <source>
        <dbReference type="PROSITE" id="PS50262"/>
    </source>
</evidence>
<feature type="transmembrane region" description="Helical" evidence="10">
    <location>
        <begin position="180"/>
        <end position="203"/>
    </location>
</feature>